<dbReference type="InterPro" id="IPR043917">
    <property type="entry name" value="DUF5753"/>
</dbReference>
<dbReference type="Proteomes" id="UP000763557">
    <property type="component" value="Unassembled WGS sequence"/>
</dbReference>
<dbReference type="Gene3D" id="1.10.260.40">
    <property type="entry name" value="lambda repressor-like DNA-binding domains"/>
    <property type="match status" value="1"/>
</dbReference>
<proteinExistence type="predicted"/>
<comment type="caution">
    <text evidence="2">The sequence shown here is derived from an EMBL/GenBank/DDBJ whole genome shotgun (WGS) entry which is preliminary data.</text>
</comment>
<feature type="domain" description="HTH cro/C1-type" evidence="1">
    <location>
        <begin position="29"/>
        <end position="83"/>
    </location>
</feature>
<dbReference type="CDD" id="cd00093">
    <property type="entry name" value="HTH_XRE"/>
    <property type="match status" value="1"/>
</dbReference>
<dbReference type="Pfam" id="PF13560">
    <property type="entry name" value="HTH_31"/>
    <property type="match status" value="1"/>
</dbReference>
<name>A0ABX2EXF5_9PSEU</name>
<evidence type="ECO:0000313" key="2">
    <source>
        <dbReference type="EMBL" id="NRN63731.1"/>
    </source>
</evidence>
<accession>A0ABX2EXF5</accession>
<dbReference type="Pfam" id="PF19054">
    <property type="entry name" value="DUF5753"/>
    <property type="match status" value="1"/>
</dbReference>
<evidence type="ECO:0000313" key="3">
    <source>
        <dbReference type="Proteomes" id="UP000763557"/>
    </source>
</evidence>
<protein>
    <submittedName>
        <fullName evidence="2">Transcriptional regulator</fullName>
    </submittedName>
</protein>
<reference evidence="2 3" key="1">
    <citation type="submission" date="2020-01" db="EMBL/GenBank/DDBJ databases">
        <title>Kibdelosporangium persica a novel Actinomycetes from a hot desert in Iran.</title>
        <authorList>
            <person name="Safaei N."/>
            <person name="Zaburannyi N."/>
            <person name="Mueller R."/>
            <person name="Wink J."/>
        </authorList>
    </citation>
    <scope>NUCLEOTIDE SEQUENCE [LARGE SCALE GENOMIC DNA]</scope>
    <source>
        <strain evidence="2 3">4NS15</strain>
    </source>
</reference>
<keyword evidence="3" id="KW-1185">Reference proteome</keyword>
<sequence length="289" mass="32084">MQLVSTSSLCCMAGNKTSTPRGLALGSALREARLAAGYDNLTKFAERLGKTAATLSRWETGQRTPRPEDVAQILTILGVVGERFEDLVALTRNADASSWLAVAMPEQRRHLDALLRFERDAKTIIAVAPLLLPGWLQTPDYIRAIMTAGGVPEDEVESRIAIRLGRREVLRNTEVTAYIGQTALVQQVGGREVLRSQLMHLLEIGEQVDLRVVPFTAGWHPALEGPWYLIQSVRETFVVYLETRRSALFLHEEADIVAYQEAVDMVHEVAMSPQDSKGLIAKEINNLKE</sequence>
<organism evidence="2 3">
    <name type="scientific">Kibdelosporangium persicum</name>
    <dbReference type="NCBI Taxonomy" id="2698649"/>
    <lineage>
        <taxon>Bacteria</taxon>
        <taxon>Bacillati</taxon>
        <taxon>Actinomycetota</taxon>
        <taxon>Actinomycetes</taxon>
        <taxon>Pseudonocardiales</taxon>
        <taxon>Pseudonocardiaceae</taxon>
        <taxon>Kibdelosporangium</taxon>
    </lineage>
</organism>
<gene>
    <name evidence="2" type="ORF">GC106_9320</name>
</gene>
<dbReference type="EMBL" id="JAAATY010000002">
    <property type="protein sequence ID" value="NRN63731.1"/>
    <property type="molecule type" value="Genomic_DNA"/>
</dbReference>
<dbReference type="InterPro" id="IPR010982">
    <property type="entry name" value="Lambda_DNA-bd_dom_sf"/>
</dbReference>
<dbReference type="PROSITE" id="PS50943">
    <property type="entry name" value="HTH_CROC1"/>
    <property type="match status" value="1"/>
</dbReference>
<dbReference type="SUPFAM" id="SSF47413">
    <property type="entry name" value="lambda repressor-like DNA-binding domains"/>
    <property type="match status" value="1"/>
</dbReference>
<dbReference type="SMART" id="SM00530">
    <property type="entry name" value="HTH_XRE"/>
    <property type="match status" value="1"/>
</dbReference>
<evidence type="ECO:0000259" key="1">
    <source>
        <dbReference type="PROSITE" id="PS50943"/>
    </source>
</evidence>
<dbReference type="InterPro" id="IPR001387">
    <property type="entry name" value="Cro/C1-type_HTH"/>
</dbReference>